<dbReference type="RefSeq" id="WP_379841559.1">
    <property type="nucleotide sequence ID" value="NZ_JBHSMA010000001.1"/>
</dbReference>
<accession>A0ABW0IB60</accession>
<organism evidence="2 3">
    <name type="scientific">Larkinella bovis</name>
    <dbReference type="NCBI Taxonomy" id="683041"/>
    <lineage>
        <taxon>Bacteria</taxon>
        <taxon>Pseudomonadati</taxon>
        <taxon>Bacteroidota</taxon>
        <taxon>Cytophagia</taxon>
        <taxon>Cytophagales</taxon>
        <taxon>Spirosomataceae</taxon>
        <taxon>Larkinella</taxon>
    </lineage>
</organism>
<dbReference type="Gene3D" id="2.40.160.130">
    <property type="entry name" value="Capsule assembly protein Wzi"/>
    <property type="match status" value="1"/>
</dbReference>
<name>A0ABW0IB60_9BACT</name>
<feature type="chain" id="PRO_5046557005" evidence="1">
    <location>
        <begin position="20"/>
        <end position="506"/>
    </location>
</feature>
<comment type="caution">
    <text evidence="2">The sequence shown here is derived from an EMBL/GenBank/DDBJ whole genome shotgun (WGS) entry which is preliminary data.</text>
</comment>
<protein>
    <submittedName>
        <fullName evidence="2">Capsule assembly Wzi family protein</fullName>
    </submittedName>
</protein>
<feature type="signal peptide" evidence="1">
    <location>
        <begin position="1"/>
        <end position="19"/>
    </location>
</feature>
<proteinExistence type="predicted"/>
<evidence type="ECO:0000313" key="2">
    <source>
        <dbReference type="EMBL" id="MFC5408562.1"/>
    </source>
</evidence>
<evidence type="ECO:0000313" key="3">
    <source>
        <dbReference type="Proteomes" id="UP001596106"/>
    </source>
</evidence>
<evidence type="ECO:0000256" key="1">
    <source>
        <dbReference type="SAM" id="SignalP"/>
    </source>
</evidence>
<sequence length="506" mass="56445">MKKSLLLLLSPLTSLAQTAIEVKPIRQFVETGGFYATSAQTPFWLRANQYGIVPLQLPYATLRAGVWQDDRYHPVNDSKTPKKCNFIGFGYGVELVGNTAAGAKTALLIPELYAKMHIGAFDLVAGRRREVVGLVDSTLSSGSYSWSGNTLPLPKIQISLAQYTSIPFTRDVIAIRGLFAHGWFDNGFVRNSYLHQKALYGRLGKPTWPVKLYAGFNHQVQWGGTTSELSEGLAKNGRLPANVESYYYMTIGKSLGAKTSVDTSYYSQFDREHRIGNHLGSIDLGLEVSTRAFSILLYRQSIYEDGSLFYGTNLEDGLHGIRFRNLNTRPRHFRITGAVAELLYTKSQGGGVFEDLDKLRGRDNYFNHSQYRNGWSYFGQTIGTPFITPMIETRPNLPRYGFSNNNRVRVYHAGVQGAFARSAVFALKVSYSQNYGTYDMPFPTTTEQLSSYLQLGIPLNQNGLLVTVSAASDQGGLLPNSNGLYAGIRKTWDYYKYRLAGRGVMN</sequence>
<dbReference type="EMBL" id="JBHSMA010000001">
    <property type="protein sequence ID" value="MFC5408562.1"/>
    <property type="molecule type" value="Genomic_DNA"/>
</dbReference>
<gene>
    <name evidence="2" type="ORF">ACFPMF_04540</name>
</gene>
<keyword evidence="3" id="KW-1185">Reference proteome</keyword>
<reference evidence="3" key="1">
    <citation type="journal article" date="2019" name="Int. J. Syst. Evol. Microbiol.">
        <title>The Global Catalogue of Microorganisms (GCM) 10K type strain sequencing project: providing services to taxonomists for standard genome sequencing and annotation.</title>
        <authorList>
            <consortium name="The Broad Institute Genomics Platform"/>
            <consortium name="The Broad Institute Genome Sequencing Center for Infectious Disease"/>
            <person name="Wu L."/>
            <person name="Ma J."/>
        </authorList>
    </citation>
    <scope>NUCLEOTIDE SEQUENCE [LARGE SCALE GENOMIC DNA]</scope>
    <source>
        <strain evidence="3">CCUG 55250</strain>
    </source>
</reference>
<keyword evidence="1" id="KW-0732">Signal</keyword>
<dbReference type="Proteomes" id="UP001596106">
    <property type="component" value="Unassembled WGS sequence"/>
</dbReference>
<dbReference type="InterPro" id="IPR038636">
    <property type="entry name" value="Wzi_sf"/>
</dbReference>